<name>A0AA36N5F0_9DINO</name>
<dbReference type="Proteomes" id="UP001178507">
    <property type="component" value="Unassembled WGS sequence"/>
</dbReference>
<reference evidence="4" key="1">
    <citation type="submission" date="2023-08" db="EMBL/GenBank/DDBJ databases">
        <authorList>
            <person name="Chen Y."/>
            <person name="Shah S."/>
            <person name="Dougan E. K."/>
            <person name="Thang M."/>
            <person name="Chan C."/>
        </authorList>
    </citation>
    <scope>NUCLEOTIDE SEQUENCE</scope>
</reference>
<comment type="caution">
    <text evidence="4">The sequence shown here is derived from an EMBL/GenBank/DDBJ whole genome shotgun (WGS) entry which is preliminary data.</text>
</comment>
<dbReference type="InterPro" id="IPR011992">
    <property type="entry name" value="EF-hand-dom_pair"/>
</dbReference>
<accession>A0AA36N5F0</accession>
<dbReference type="EMBL" id="CAUJNA010002013">
    <property type="protein sequence ID" value="CAJ1390157.1"/>
    <property type="molecule type" value="Genomic_DNA"/>
</dbReference>
<sequence length="569" mass="66340">MWRPMLHAVVLAVLLWPAASAGQPQLAEAWRPRPLDVNAPVLQEPTVQQYWHFLQNYTEVPLKSFDQANAPPVLRVTNLDDATFQQLVRDGVPFVVDDCTRGFDEDAISEFECKDFADRWPSGNMRAEYTPGQYHIYLKEPDWYTNIYPQRSNDEHMAGSRKIAGPYIWHVKDEEPLKTKRSVQKHWRTPYFLEKSLANRVEANESFEFWFSLAGGGTFSHADAYCETTISMQFKGTKRWRIQAFPEIRHYFNASAFGDEQIYNGKQHVRWTPETEFNVGPGQCFIFPTGYIHETFVDPDRNDHKCYTASTFQFNHPRQVNLYRSYMSRFSMSHYGMGEPCLDKIESYATLLQDKSRFTAPPDKQNMLREAERVMQMVDSNGDGQIVASELYDAFAAKKKATRKEILDRGDFRYNWRSMLTAKQKEELTEESMRVWVEDALQYHDVSRDGQVTLEELAYNFLHWNVVRSRQLALRKIREKKPEAWVQKALEIEKDYLRRFFCEDPACPALAELERYGEHMKSSKKAAKAAFRKVRGMFEGEEGDEVLTMVDRTSGNQEAKRVSELKSEL</sequence>
<evidence type="ECO:0000256" key="2">
    <source>
        <dbReference type="SAM" id="SignalP"/>
    </source>
</evidence>
<dbReference type="GO" id="GO:0005509">
    <property type="term" value="F:calcium ion binding"/>
    <property type="evidence" value="ECO:0007669"/>
    <property type="project" value="InterPro"/>
</dbReference>
<evidence type="ECO:0000313" key="5">
    <source>
        <dbReference type="Proteomes" id="UP001178507"/>
    </source>
</evidence>
<organism evidence="4 5">
    <name type="scientific">Effrenium voratum</name>
    <dbReference type="NCBI Taxonomy" id="2562239"/>
    <lineage>
        <taxon>Eukaryota</taxon>
        <taxon>Sar</taxon>
        <taxon>Alveolata</taxon>
        <taxon>Dinophyceae</taxon>
        <taxon>Suessiales</taxon>
        <taxon>Symbiodiniaceae</taxon>
        <taxon>Effrenium</taxon>
    </lineage>
</organism>
<proteinExistence type="predicted"/>
<gene>
    <name evidence="4" type="ORF">EVOR1521_LOCUS15648</name>
</gene>
<dbReference type="InterPro" id="IPR018247">
    <property type="entry name" value="EF_Hand_1_Ca_BS"/>
</dbReference>
<dbReference type="SUPFAM" id="SSF47473">
    <property type="entry name" value="EF-hand"/>
    <property type="match status" value="1"/>
</dbReference>
<dbReference type="SUPFAM" id="SSF51197">
    <property type="entry name" value="Clavaminate synthase-like"/>
    <property type="match status" value="1"/>
</dbReference>
<feature type="chain" id="PRO_5041290978" description="EF-hand domain-containing protein" evidence="2">
    <location>
        <begin position="22"/>
        <end position="569"/>
    </location>
</feature>
<dbReference type="Gene3D" id="1.10.238.10">
    <property type="entry name" value="EF-hand"/>
    <property type="match status" value="1"/>
</dbReference>
<keyword evidence="5" id="KW-1185">Reference proteome</keyword>
<evidence type="ECO:0000259" key="3">
    <source>
        <dbReference type="PROSITE" id="PS50222"/>
    </source>
</evidence>
<dbReference type="PROSITE" id="PS00018">
    <property type="entry name" value="EF_HAND_1"/>
    <property type="match status" value="1"/>
</dbReference>
<keyword evidence="1" id="KW-0106">Calcium</keyword>
<dbReference type="Gene3D" id="2.60.120.650">
    <property type="entry name" value="Cupin"/>
    <property type="match status" value="1"/>
</dbReference>
<feature type="signal peptide" evidence="2">
    <location>
        <begin position="1"/>
        <end position="21"/>
    </location>
</feature>
<evidence type="ECO:0000256" key="1">
    <source>
        <dbReference type="ARBA" id="ARBA00022837"/>
    </source>
</evidence>
<feature type="domain" description="EF-hand" evidence="3">
    <location>
        <begin position="366"/>
        <end position="401"/>
    </location>
</feature>
<protein>
    <recommendedName>
        <fullName evidence="3">EF-hand domain-containing protein</fullName>
    </recommendedName>
</protein>
<dbReference type="PROSITE" id="PS50222">
    <property type="entry name" value="EF_HAND_2"/>
    <property type="match status" value="1"/>
</dbReference>
<keyword evidence="2" id="KW-0732">Signal</keyword>
<dbReference type="InterPro" id="IPR002048">
    <property type="entry name" value="EF_hand_dom"/>
</dbReference>
<dbReference type="AlphaFoldDB" id="A0AA36N5F0"/>
<evidence type="ECO:0000313" key="4">
    <source>
        <dbReference type="EMBL" id="CAJ1390157.1"/>
    </source>
</evidence>